<dbReference type="RefSeq" id="WP_001228567.1">
    <property type="nucleotide sequence ID" value="NZ_BAABSP010000014.1"/>
</dbReference>
<evidence type="ECO:0000256" key="1">
    <source>
        <dbReference type="SAM" id="MobiDB-lite"/>
    </source>
</evidence>
<sequence length="314" mass="36218">MRKLIGFILCTSIIVSGCSFIPKNQTKDIPKTVSVKDYDGQYIGEHKKRNEVFLKKHKDEAIKKYKNYVKDTFGYDCKINLVKPYTNASGFSEKSKTDGLVVVGTVNYDVPFQLRLLFVESDNSVTITTFTPGHENKTSAAISAMMYKRYEHEIEQARLKFKSEVEKNGYFAMNEKLQIKQEYNGVVRQYLNFKTPGIEGMDKFKKEFKPLMNTSNSDFNQKFDALLMKHPEIKDQAKTNFIAYYSKNKTRDIVGDYVVTLQKPTNKVMKNYPGIKFMKFYKDSVSPSQLDKNGRLKPEVEEVSTIGGEYNENK</sequence>
<accession>A0A2S6D3Y3</accession>
<name>A0A2S6D3Y3_STAAU</name>
<dbReference type="EMBL" id="PGWZ01000406">
    <property type="protein sequence ID" value="PPJ73354.1"/>
    <property type="molecule type" value="Genomic_DNA"/>
</dbReference>
<feature type="region of interest" description="Disordered" evidence="1">
    <location>
        <begin position="290"/>
        <end position="314"/>
    </location>
</feature>
<keyword evidence="3" id="KW-0449">Lipoprotein</keyword>
<dbReference type="AlphaFoldDB" id="A0A2S6D3Y3"/>
<reference evidence="3 5" key="2">
    <citation type="submission" date="2018-06" db="EMBL/GenBank/DDBJ databases">
        <authorList>
            <consortium name="Pathogen Informatics"/>
            <person name="Doyle S."/>
        </authorList>
    </citation>
    <scope>NUCLEOTIDE SEQUENCE [LARGE SCALE GENOMIC DNA]</scope>
    <source>
        <strain evidence="3 5">NCTC6133</strain>
    </source>
</reference>
<gene>
    <name evidence="2" type="ORF">CV021_10930</name>
    <name evidence="3" type="ORF">NCTC6133_03602</name>
</gene>
<evidence type="ECO:0000313" key="4">
    <source>
        <dbReference type="Proteomes" id="UP000238775"/>
    </source>
</evidence>
<reference evidence="2 4" key="1">
    <citation type="submission" date="2017-11" db="EMBL/GenBank/DDBJ databases">
        <authorList>
            <person name="Founou R.C."/>
            <person name="Founou L."/>
            <person name="Allam M."/>
            <person name="Ismail A."/>
            <person name="Essack S.Y."/>
        </authorList>
    </citation>
    <scope>NUCLEOTIDE SEQUENCE [LARGE SCALE GENOMIC DNA]</scope>
    <source>
        <strain evidence="2 4">G703N2B1</strain>
    </source>
</reference>
<evidence type="ECO:0000313" key="3">
    <source>
        <dbReference type="EMBL" id="SUK61763.1"/>
    </source>
</evidence>
<dbReference type="Proteomes" id="UP000238775">
    <property type="component" value="Unassembled WGS sequence"/>
</dbReference>
<dbReference type="Proteomes" id="UP000255091">
    <property type="component" value="Unassembled WGS sequence"/>
</dbReference>
<evidence type="ECO:0000313" key="2">
    <source>
        <dbReference type="EMBL" id="PPJ73354.1"/>
    </source>
</evidence>
<protein>
    <submittedName>
        <fullName evidence="3">Putative lipoprotein</fullName>
    </submittedName>
</protein>
<proteinExistence type="predicted"/>
<evidence type="ECO:0000313" key="5">
    <source>
        <dbReference type="Proteomes" id="UP000255091"/>
    </source>
</evidence>
<dbReference type="EMBL" id="UHAP01000001">
    <property type="protein sequence ID" value="SUK61763.1"/>
    <property type="molecule type" value="Genomic_DNA"/>
</dbReference>
<organism evidence="3 5">
    <name type="scientific">Staphylococcus aureus</name>
    <dbReference type="NCBI Taxonomy" id="1280"/>
    <lineage>
        <taxon>Bacteria</taxon>
        <taxon>Bacillati</taxon>
        <taxon>Bacillota</taxon>
        <taxon>Bacilli</taxon>
        <taxon>Bacillales</taxon>
        <taxon>Staphylococcaceae</taxon>
        <taxon>Staphylococcus</taxon>
    </lineage>
</organism>
<dbReference type="PROSITE" id="PS51257">
    <property type="entry name" value="PROKAR_LIPOPROTEIN"/>
    <property type="match status" value="1"/>
</dbReference>